<protein>
    <submittedName>
        <fullName evidence="10">Cytochrome P450 monooxygenase CYP302A1</fullName>
    </submittedName>
</protein>
<dbReference type="InterPro" id="IPR017972">
    <property type="entry name" value="Cyt_P450_CS"/>
</dbReference>
<evidence type="ECO:0000256" key="8">
    <source>
        <dbReference type="PIRSR" id="PIRSR602401-1"/>
    </source>
</evidence>
<keyword evidence="4 8" id="KW-0479">Metal-binding</keyword>
<dbReference type="InterPro" id="IPR002401">
    <property type="entry name" value="Cyt_P450_E_grp-I"/>
</dbReference>
<dbReference type="InterPro" id="IPR001128">
    <property type="entry name" value="Cyt_P450"/>
</dbReference>
<evidence type="ECO:0000256" key="1">
    <source>
        <dbReference type="ARBA" id="ARBA00001971"/>
    </source>
</evidence>
<keyword evidence="7 9" id="KW-0503">Monooxygenase</keyword>
<evidence type="ECO:0000256" key="7">
    <source>
        <dbReference type="ARBA" id="ARBA00023033"/>
    </source>
</evidence>
<dbReference type="GO" id="GO:0005506">
    <property type="term" value="F:iron ion binding"/>
    <property type="evidence" value="ECO:0007669"/>
    <property type="project" value="InterPro"/>
</dbReference>
<reference evidence="10" key="1">
    <citation type="submission" date="2020-03" db="EMBL/GenBank/DDBJ databases">
        <authorList>
            <person name="Wang C."/>
        </authorList>
    </citation>
    <scope>NUCLEOTIDE SEQUENCE</scope>
</reference>
<evidence type="ECO:0000256" key="4">
    <source>
        <dbReference type="ARBA" id="ARBA00022723"/>
    </source>
</evidence>
<feature type="binding site" description="axial binding residue" evidence="8">
    <location>
        <position position="533"/>
    </location>
    <ligand>
        <name>heme</name>
        <dbReference type="ChEBI" id="CHEBI:30413"/>
    </ligand>
    <ligandPart>
        <name>Fe</name>
        <dbReference type="ChEBI" id="CHEBI:18248"/>
    </ligandPart>
</feature>
<keyword evidence="3 8" id="KW-0349">Heme</keyword>
<proteinExistence type="evidence at transcript level"/>
<accession>A0A6H0JKQ8</accession>
<dbReference type="PANTHER" id="PTHR24279">
    <property type="entry name" value="CYTOCHROME P450"/>
    <property type="match status" value="1"/>
</dbReference>
<evidence type="ECO:0000256" key="9">
    <source>
        <dbReference type="RuleBase" id="RU000461"/>
    </source>
</evidence>
<dbReference type="GO" id="GO:0004497">
    <property type="term" value="F:monooxygenase activity"/>
    <property type="evidence" value="ECO:0007669"/>
    <property type="project" value="UniProtKB-KW"/>
</dbReference>
<evidence type="ECO:0000256" key="2">
    <source>
        <dbReference type="ARBA" id="ARBA00010617"/>
    </source>
</evidence>
<evidence type="ECO:0000313" key="10">
    <source>
        <dbReference type="EMBL" id="QIU80491.1"/>
    </source>
</evidence>
<evidence type="ECO:0000256" key="5">
    <source>
        <dbReference type="ARBA" id="ARBA00023002"/>
    </source>
</evidence>
<dbReference type="PRINTS" id="PR00463">
    <property type="entry name" value="EP450I"/>
</dbReference>
<evidence type="ECO:0000256" key="3">
    <source>
        <dbReference type="ARBA" id="ARBA00022617"/>
    </source>
</evidence>
<dbReference type="EMBL" id="MT268663">
    <property type="protein sequence ID" value="QIU80491.1"/>
    <property type="molecule type" value="mRNA"/>
</dbReference>
<keyword evidence="5 9" id="KW-0560">Oxidoreductase</keyword>
<dbReference type="SMR" id="A0A6H0JKQ8"/>
<dbReference type="PANTHER" id="PTHR24279:SF120">
    <property type="entry name" value="CYTOCHROME P450"/>
    <property type="match status" value="1"/>
</dbReference>
<organism evidence="10">
    <name type="scientific">Aphis gossypii</name>
    <name type="common">Cotton aphid</name>
    <dbReference type="NCBI Taxonomy" id="80765"/>
    <lineage>
        <taxon>Eukaryota</taxon>
        <taxon>Metazoa</taxon>
        <taxon>Ecdysozoa</taxon>
        <taxon>Arthropoda</taxon>
        <taxon>Hexapoda</taxon>
        <taxon>Insecta</taxon>
        <taxon>Pterygota</taxon>
        <taxon>Neoptera</taxon>
        <taxon>Paraneoptera</taxon>
        <taxon>Hemiptera</taxon>
        <taxon>Sternorrhyncha</taxon>
        <taxon>Aphidomorpha</taxon>
        <taxon>Aphidoidea</taxon>
        <taxon>Aphididae</taxon>
        <taxon>Aphidini</taxon>
        <taxon>Aphis</taxon>
        <taxon>Aphis</taxon>
    </lineage>
</organism>
<dbReference type="SUPFAM" id="SSF48264">
    <property type="entry name" value="Cytochrome P450"/>
    <property type="match status" value="1"/>
</dbReference>
<dbReference type="InterPro" id="IPR036396">
    <property type="entry name" value="Cyt_P450_sf"/>
</dbReference>
<evidence type="ECO:0000256" key="6">
    <source>
        <dbReference type="ARBA" id="ARBA00023004"/>
    </source>
</evidence>
<dbReference type="InterPro" id="IPR050479">
    <property type="entry name" value="CYP11_CYP27_families"/>
</dbReference>
<dbReference type="AlphaFoldDB" id="A0A6H0JKQ8"/>
<comment type="cofactor">
    <cofactor evidence="1 8">
        <name>heme</name>
        <dbReference type="ChEBI" id="CHEBI:30413"/>
    </cofactor>
</comment>
<dbReference type="PROSITE" id="PS00086">
    <property type="entry name" value="CYTOCHROME_P450"/>
    <property type="match status" value="1"/>
</dbReference>
<dbReference type="GO" id="GO:0016705">
    <property type="term" value="F:oxidoreductase activity, acting on paired donors, with incorporation or reduction of molecular oxygen"/>
    <property type="evidence" value="ECO:0007669"/>
    <property type="project" value="InterPro"/>
</dbReference>
<dbReference type="Pfam" id="PF00067">
    <property type="entry name" value="p450"/>
    <property type="match status" value="1"/>
</dbReference>
<name>A0A6H0JKQ8_APHGO</name>
<dbReference type="PRINTS" id="PR00385">
    <property type="entry name" value="P450"/>
</dbReference>
<comment type="similarity">
    <text evidence="2 9">Belongs to the cytochrome P450 family.</text>
</comment>
<dbReference type="CDD" id="cd11054">
    <property type="entry name" value="CYP24A1-like"/>
    <property type="match status" value="1"/>
</dbReference>
<dbReference type="GO" id="GO:0020037">
    <property type="term" value="F:heme binding"/>
    <property type="evidence" value="ECO:0007669"/>
    <property type="project" value="InterPro"/>
</dbReference>
<dbReference type="Gene3D" id="1.10.630.10">
    <property type="entry name" value="Cytochrome P450"/>
    <property type="match status" value="1"/>
</dbReference>
<dbReference type="FunFam" id="1.10.630.10:FF:000006">
    <property type="entry name" value="Cytochrome P450 302a1, mitochondrial"/>
    <property type="match status" value="1"/>
</dbReference>
<sequence>MKWPRTTNKIPTEVEYLERVPMDNDVRQHCTAHACAHNNSFIIMYSDFGSSLWSVPETGASRYSVELPQFTVLRGAYMHPEHYNNIMRRVNHCNKSTLFRVLRFLSTETKILKEFNEIPGPISLPLVGTLYQYFPVFGKYKFDRLHHNGLTKLRQYGPVVREDIVPGVSIVWIFKPEDIEMLYRKEGRYPERRSHLALQKYRLSKPDVYNTGGLLPTNGKDWWRLRKAFQKHLSKVQCVKGYVNSTNTVVGEFIDRRIRREGRTDDFSPELSRLFLELTYYIAFDKRLQRFKDKEWDSNSESSKLIKAAHDINSAILKTDNGPQLWRKFETPMYKSIKKGHEHIEKIALKVVSEKLTSIKTTDSKTSLLGEYLSSDETDYKDVVGMTVDTLLAGIDTATYSCCFGLYHLSSNPDVQKKIFDEARALLSDNNTPVTDRILERAVYSKAVVKEMFRMNPISVGVGRILPEECVFSGYRVPAGTVVVTQNQVSCRQEEYFRRPDDFVPERWLKGSVHYESVSPYLVLPFGHGPRTCIARRLSEQFLQVVLIKIVRNFEMTWTGPKLDSKSLLINKPDGPISLIFKTRD</sequence>
<keyword evidence="6 8" id="KW-0408">Iron</keyword>